<dbReference type="RefSeq" id="WP_118329771.1">
    <property type="nucleotide sequence ID" value="NZ_QSEP01000149.1"/>
</dbReference>
<dbReference type="Pfam" id="PF01757">
    <property type="entry name" value="Acyl_transf_3"/>
    <property type="match status" value="1"/>
</dbReference>
<keyword evidence="1" id="KW-0812">Transmembrane</keyword>
<evidence type="ECO:0000313" key="4">
    <source>
        <dbReference type="Proteomes" id="UP000286561"/>
    </source>
</evidence>
<keyword evidence="1" id="KW-1133">Transmembrane helix</keyword>
<organism evidence="3 4">
    <name type="scientific">Anaerobutyricum hallii</name>
    <dbReference type="NCBI Taxonomy" id="39488"/>
    <lineage>
        <taxon>Bacteria</taxon>
        <taxon>Bacillati</taxon>
        <taxon>Bacillota</taxon>
        <taxon>Clostridia</taxon>
        <taxon>Lachnospirales</taxon>
        <taxon>Lachnospiraceae</taxon>
        <taxon>Anaerobutyricum</taxon>
    </lineage>
</organism>
<protein>
    <recommendedName>
        <fullName evidence="2">Acyltransferase 3 domain-containing protein</fullName>
    </recommendedName>
</protein>
<feature type="transmembrane region" description="Helical" evidence="1">
    <location>
        <begin position="60"/>
        <end position="84"/>
    </location>
</feature>
<feature type="transmembrane region" description="Helical" evidence="1">
    <location>
        <begin position="90"/>
        <end position="108"/>
    </location>
</feature>
<dbReference type="AlphaFoldDB" id="A0A413PNT3"/>
<feature type="transmembrane region" description="Helical" evidence="1">
    <location>
        <begin position="156"/>
        <end position="176"/>
    </location>
</feature>
<gene>
    <name evidence="3" type="ORF">DW972_14130</name>
</gene>
<evidence type="ECO:0000256" key="1">
    <source>
        <dbReference type="SAM" id="Phobius"/>
    </source>
</evidence>
<comment type="caution">
    <text evidence="3">The sequence shown here is derived from an EMBL/GenBank/DDBJ whole genome shotgun (WGS) entry which is preliminary data.</text>
</comment>
<dbReference type="Proteomes" id="UP000286561">
    <property type="component" value="Unassembled WGS sequence"/>
</dbReference>
<accession>A0A413PNT3</accession>
<feature type="transmembrane region" description="Helical" evidence="1">
    <location>
        <begin position="120"/>
        <end position="144"/>
    </location>
</feature>
<feature type="transmembrane region" description="Helical" evidence="1">
    <location>
        <begin position="19"/>
        <end position="39"/>
    </location>
</feature>
<evidence type="ECO:0000313" key="3">
    <source>
        <dbReference type="EMBL" id="RGZ77771.1"/>
    </source>
</evidence>
<name>A0A413PNT3_9FIRM</name>
<dbReference type="InterPro" id="IPR002656">
    <property type="entry name" value="Acyl_transf_3_dom"/>
</dbReference>
<reference evidence="3 4" key="1">
    <citation type="submission" date="2018-08" db="EMBL/GenBank/DDBJ databases">
        <title>A genome reference for cultivated species of the human gut microbiota.</title>
        <authorList>
            <person name="Zou Y."/>
            <person name="Xue W."/>
            <person name="Luo G."/>
        </authorList>
    </citation>
    <scope>NUCLEOTIDE SEQUENCE [LARGE SCALE GENOMIC DNA]</scope>
    <source>
        <strain evidence="3 4">AM48-23BH</strain>
    </source>
</reference>
<dbReference type="GO" id="GO:0016747">
    <property type="term" value="F:acyltransferase activity, transferring groups other than amino-acyl groups"/>
    <property type="evidence" value="ECO:0007669"/>
    <property type="project" value="InterPro"/>
</dbReference>
<sequence>MCYGGDIAWNRTWGGIQQIIYLLGSFGIPLFFVVNGYLLSQKYIDFKFANEKLCKYFKFMLLWAVICGIPFSIIEHRIMVFYLIKDAFCGKGLLFHLWFLAALIILYYMKACTRWLGKYVKFSLIVISLIICMALSFVFIINIIIKQKYNVEIRDIVPPCLRVITNGGFFYTWILFKRHR</sequence>
<dbReference type="EMBL" id="QSEP01000149">
    <property type="protein sequence ID" value="RGZ77771.1"/>
    <property type="molecule type" value="Genomic_DNA"/>
</dbReference>
<keyword evidence="1" id="KW-0472">Membrane</keyword>
<feature type="domain" description="Acyltransferase 3" evidence="2">
    <location>
        <begin position="18"/>
        <end position="147"/>
    </location>
</feature>
<evidence type="ECO:0000259" key="2">
    <source>
        <dbReference type="Pfam" id="PF01757"/>
    </source>
</evidence>
<proteinExistence type="predicted"/>